<gene>
    <name evidence="1" type="ORF">DY000_02033497</name>
</gene>
<evidence type="ECO:0000313" key="2">
    <source>
        <dbReference type="Proteomes" id="UP000266723"/>
    </source>
</evidence>
<accession>A0ABQ7DEY2</accession>
<evidence type="ECO:0000313" key="1">
    <source>
        <dbReference type="EMBL" id="KAF3575911.1"/>
    </source>
</evidence>
<protein>
    <submittedName>
        <fullName evidence="1">Uncharacterized protein</fullName>
    </submittedName>
</protein>
<dbReference type="Proteomes" id="UP000266723">
    <property type="component" value="Unassembled WGS sequence"/>
</dbReference>
<name>A0ABQ7DEY2_BRACR</name>
<proteinExistence type="predicted"/>
<dbReference type="EMBL" id="QGKV02000649">
    <property type="protein sequence ID" value="KAF3575911.1"/>
    <property type="molecule type" value="Genomic_DNA"/>
</dbReference>
<organism evidence="1 2">
    <name type="scientific">Brassica cretica</name>
    <name type="common">Mustard</name>
    <dbReference type="NCBI Taxonomy" id="69181"/>
    <lineage>
        <taxon>Eukaryota</taxon>
        <taxon>Viridiplantae</taxon>
        <taxon>Streptophyta</taxon>
        <taxon>Embryophyta</taxon>
        <taxon>Tracheophyta</taxon>
        <taxon>Spermatophyta</taxon>
        <taxon>Magnoliopsida</taxon>
        <taxon>eudicotyledons</taxon>
        <taxon>Gunneridae</taxon>
        <taxon>Pentapetalae</taxon>
        <taxon>rosids</taxon>
        <taxon>malvids</taxon>
        <taxon>Brassicales</taxon>
        <taxon>Brassicaceae</taxon>
        <taxon>Brassiceae</taxon>
        <taxon>Brassica</taxon>
    </lineage>
</organism>
<comment type="caution">
    <text evidence="1">The sequence shown here is derived from an EMBL/GenBank/DDBJ whole genome shotgun (WGS) entry which is preliminary data.</text>
</comment>
<reference evidence="1 2" key="1">
    <citation type="journal article" date="2020" name="BMC Genomics">
        <title>Intraspecific diversification of the crop wild relative Brassica cretica Lam. using demographic model selection.</title>
        <authorList>
            <person name="Kioukis A."/>
            <person name="Michalopoulou V.A."/>
            <person name="Briers L."/>
            <person name="Pirintsos S."/>
            <person name="Studholme D.J."/>
            <person name="Pavlidis P."/>
            <person name="Sarris P.F."/>
        </authorList>
    </citation>
    <scope>NUCLEOTIDE SEQUENCE [LARGE SCALE GENOMIC DNA]</scope>
    <source>
        <strain evidence="2">cv. PFS-1207/04</strain>
    </source>
</reference>
<keyword evidence="2" id="KW-1185">Reference proteome</keyword>
<sequence>MTAACTGLLQCTVNKTKLGIKSCSMKQQKDTSSYQVDEGIYFSQKGSITVWIVWANCSPFTVTKQTKVGAASGVLARLIVTLLNTKCTRKAFIILT</sequence>